<evidence type="ECO:0008006" key="4">
    <source>
        <dbReference type="Google" id="ProtNLM"/>
    </source>
</evidence>
<keyword evidence="1" id="KW-1133">Transmembrane helix</keyword>
<name>A0ABX0PA21_9BURK</name>
<organism evidence="2 3">
    <name type="scientific">Telluria antibiotica</name>
    <dbReference type="NCBI Taxonomy" id="2717319"/>
    <lineage>
        <taxon>Bacteria</taxon>
        <taxon>Pseudomonadati</taxon>
        <taxon>Pseudomonadota</taxon>
        <taxon>Betaproteobacteria</taxon>
        <taxon>Burkholderiales</taxon>
        <taxon>Oxalobacteraceae</taxon>
        <taxon>Telluria group</taxon>
        <taxon>Telluria</taxon>
    </lineage>
</organism>
<proteinExistence type="predicted"/>
<keyword evidence="1" id="KW-0812">Transmembrane</keyword>
<keyword evidence="3" id="KW-1185">Reference proteome</keyword>
<dbReference type="SUPFAM" id="SSF53756">
    <property type="entry name" value="UDP-Glycosyltransferase/glycogen phosphorylase"/>
    <property type="match status" value="1"/>
</dbReference>
<evidence type="ECO:0000313" key="2">
    <source>
        <dbReference type="EMBL" id="NIA53702.1"/>
    </source>
</evidence>
<protein>
    <recommendedName>
        <fullName evidence="4">UDP-glycosyltransferase</fullName>
    </recommendedName>
</protein>
<sequence length="388" mass="41796">MSKKKKILFVAYGGGHVNMLLPVVQTLLGQGRHEVLVLGLTTAASVLARAGVPHIGFRDLVTEGDEAALAHGNRLSEGVNSDLVPREETVAYMGLSYADLEAEQGIDTAAAIYAERGRHAFLPTRTLERLLASYAPDLVVATNSPRAERAALLAAHKRGVASLCLLDLYPSADGQWFKEDWYGSQICVLSNNVKDILVGFGRHADSIVVTGNPAFDRHYTFAPTDEVTSLRAGQPVVGYASNILPGCPEGDLQLEVFERLRARCARKGYKLAVRQHPNEARWRDLGDAIDCNGMPIEAYLSALDMLVTFPSTIALEAQIHGVRVGLLDFTSLSEACAYLFSGDVDAFNTVEALDDLVVDRRAGERGTAGTTSATANVCDAIENILEGN</sequence>
<keyword evidence="1" id="KW-0472">Membrane</keyword>
<accession>A0ABX0PA21</accession>
<feature type="transmembrane region" description="Helical" evidence="1">
    <location>
        <begin position="7"/>
        <end position="28"/>
    </location>
</feature>
<gene>
    <name evidence="2" type="ORF">HAV22_08545</name>
</gene>
<evidence type="ECO:0000313" key="3">
    <source>
        <dbReference type="Proteomes" id="UP000716322"/>
    </source>
</evidence>
<dbReference type="RefSeq" id="WP_166858493.1">
    <property type="nucleotide sequence ID" value="NZ_JAAQOM010000004.1"/>
</dbReference>
<comment type="caution">
    <text evidence="2">The sequence shown here is derived from an EMBL/GenBank/DDBJ whole genome shotgun (WGS) entry which is preliminary data.</text>
</comment>
<reference evidence="2 3" key="1">
    <citation type="submission" date="2020-03" db="EMBL/GenBank/DDBJ databases">
        <title>Genome sequence of strain Massilia sp. TW-1.</title>
        <authorList>
            <person name="Chaudhary D.K."/>
        </authorList>
    </citation>
    <scope>NUCLEOTIDE SEQUENCE [LARGE SCALE GENOMIC DNA]</scope>
    <source>
        <strain evidence="2 3">TW-1</strain>
    </source>
</reference>
<dbReference type="Proteomes" id="UP000716322">
    <property type="component" value="Unassembled WGS sequence"/>
</dbReference>
<evidence type="ECO:0000256" key="1">
    <source>
        <dbReference type="SAM" id="Phobius"/>
    </source>
</evidence>
<dbReference type="Gene3D" id="3.40.50.2000">
    <property type="entry name" value="Glycogen Phosphorylase B"/>
    <property type="match status" value="1"/>
</dbReference>
<dbReference type="EMBL" id="JAAQOM010000004">
    <property type="protein sequence ID" value="NIA53702.1"/>
    <property type="molecule type" value="Genomic_DNA"/>
</dbReference>